<dbReference type="STRING" id="104663.SAMN04488121_101633"/>
<sequence length="188" mass="22245">MSHPLRTHIESVSQLTDEEFDYILSHFTPVKLKKHSSLVREGDLVKHEYFVLKGCLRSYITDNAGKEFTYQFAVENWWISEREAFMKHIPASTAIECMEDCELLALSYDDRAKLGREFWKYEHYLAVKSNMGYVALQKRLQLLIMGSAKERFENFVHQYPHLYNRIPKTHIASYLGVSRETISRLYRK</sequence>
<evidence type="ECO:0000259" key="1">
    <source>
        <dbReference type="PROSITE" id="PS50042"/>
    </source>
</evidence>
<proteinExistence type="predicted"/>
<dbReference type="PROSITE" id="PS50042">
    <property type="entry name" value="CNMP_BINDING_3"/>
    <property type="match status" value="1"/>
</dbReference>
<dbReference type="SUPFAM" id="SSF51206">
    <property type="entry name" value="cAMP-binding domain-like"/>
    <property type="match status" value="1"/>
</dbReference>
<dbReference type="InterPro" id="IPR018490">
    <property type="entry name" value="cNMP-bd_dom_sf"/>
</dbReference>
<organism evidence="2 3">
    <name type="scientific">Chitinophaga filiformis</name>
    <name type="common">Myxococcus filiformis</name>
    <name type="synonym">Flexibacter filiformis</name>
    <dbReference type="NCBI Taxonomy" id="104663"/>
    <lineage>
        <taxon>Bacteria</taxon>
        <taxon>Pseudomonadati</taxon>
        <taxon>Bacteroidota</taxon>
        <taxon>Chitinophagia</taxon>
        <taxon>Chitinophagales</taxon>
        <taxon>Chitinophagaceae</taxon>
        <taxon>Chitinophaga</taxon>
    </lineage>
</organism>
<dbReference type="AlphaFoldDB" id="A0A1G7HXP2"/>
<dbReference type="Gene3D" id="2.60.120.10">
    <property type="entry name" value="Jelly Rolls"/>
    <property type="match status" value="1"/>
</dbReference>
<dbReference type="Pfam" id="PF00027">
    <property type="entry name" value="cNMP_binding"/>
    <property type="match status" value="1"/>
</dbReference>
<dbReference type="CDD" id="cd00038">
    <property type="entry name" value="CAP_ED"/>
    <property type="match status" value="1"/>
</dbReference>
<keyword evidence="2" id="KW-0418">Kinase</keyword>
<gene>
    <name evidence="2" type="ORF">SAMN04488121_101633</name>
</gene>
<keyword evidence="2" id="KW-0808">Transferase</keyword>
<evidence type="ECO:0000313" key="2">
    <source>
        <dbReference type="EMBL" id="SDF05016.1"/>
    </source>
</evidence>
<reference evidence="2 3" key="1">
    <citation type="submission" date="2016-10" db="EMBL/GenBank/DDBJ databases">
        <authorList>
            <person name="de Groot N.N."/>
        </authorList>
    </citation>
    <scope>NUCLEOTIDE SEQUENCE [LARGE SCALE GENOMIC DNA]</scope>
    <source>
        <strain evidence="2 3">DSM 527</strain>
    </source>
</reference>
<dbReference type="InterPro" id="IPR014710">
    <property type="entry name" value="RmlC-like_jellyroll"/>
</dbReference>
<protein>
    <submittedName>
        <fullName evidence="2">cAMP-binding domain of CRP or a regulatory subunit of cAMP-dependent protein kinases</fullName>
    </submittedName>
</protein>
<dbReference type="RefSeq" id="WP_089828769.1">
    <property type="nucleotide sequence ID" value="NZ_FNBN01000001.1"/>
</dbReference>
<dbReference type="GO" id="GO:0016301">
    <property type="term" value="F:kinase activity"/>
    <property type="evidence" value="ECO:0007669"/>
    <property type="project" value="UniProtKB-KW"/>
</dbReference>
<dbReference type="OrthoDB" id="1092431at2"/>
<feature type="domain" description="Cyclic nucleotide-binding" evidence="1">
    <location>
        <begin position="11"/>
        <end position="114"/>
    </location>
</feature>
<accession>A0A1G7HXP2</accession>
<dbReference type="InterPro" id="IPR000595">
    <property type="entry name" value="cNMP-bd_dom"/>
</dbReference>
<dbReference type="EMBL" id="FNBN01000001">
    <property type="protein sequence ID" value="SDF05016.1"/>
    <property type="molecule type" value="Genomic_DNA"/>
</dbReference>
<dbReference type="Proteomes" id="UP000199045">
    <property type="component" value="Unassembled WGS sequence"/>
</dbReference>
<evidence type="ECO:0000313" key="3">
    <source>
        <dbReference type="Proteomes" id="UP000199045"/>
    </source>
</evidence>
<name>A0A1G7HXP2_CHIFI</name>